<accession>A0A5A7SQX1</accession>
<evidence type="ECO:0000256" key="2">
    <source>
        <dbReference type="SAM" id="MobiDB-lite"/>
    </source>
</evidence>
<name>A0A5A7SQX1_CUCMM</name>
<dbReference type="InterPro" id="IPR056924">
    <property type="entry name" value="SH3_Tf2-1"/>
</dbReference>
<dbReference type="Proteomes" id="UP000321947">
    <property type="component" value="Unassembled WGS sequence"/>
</dbReference>
<keyword evidence="1" id="KW-0863">Zinc-finger</keyword>
<protein>
    <submittedName>
        <fullName evidence="4">Transposon Ty3-G Gag-Pol polyprotein</fullName>
    </submittedName>
</protein>
<dbReference type="Proteomes" id="UP000321393">
    <property type="component" value="Unassembled WGS sequence"/>
</dbReference>
<dbReference type="EMBL" id="SSTE01021884">
    <property type="protein sequence ID" value="KAA0031951.1"/>
    <property type="molecule type" value="Genomic_DNA"/>
</dbReference>
<organism evidence="4 6">
    <name type="scientific">Cucumis melo var. makuwa</name>
    <name type="common">Oriental melon</name>
    <dbReference type="NCBI Taxonomy" id="1194695"/>
    <lineage>
        <taxon>Eukaryota</taxon>
        <taxon>Viridiplantae</taxon>
        <taxon>Streptophyta</taxon>
        <taxon>Embryophyta</taxon>
        <taxon>Tracheophyta</taxon>
        <taxon>Spermatophyta</taxon>
        <taxon>Magnoliopsida</taxon>
        <taxon>eudicotyledons</taxon>
        <taxon>Gunneridae</taxon>
        <taxon>Pentapetalae</taxon>
        <taxon>rosids</taxon>
        <taxon>fabids</taxon>
        <taxon>Cucurbitales</taxon>
        <taxon>Cucurbitaceae</taxon>
        <taxon>Benincaseae</taxon>
        <taxon>Cucumis</taxon>
    </lineage>
</organism>
<dbReference type="PANTHER" id="PTHR35046">
    <property type="entry name" value="ZINC KNUCKLE (CCHC-TYPE) FAMILY PROTEIN"/>
    <property type="match status" value="1"/>
</dbReference>
<dbReference type="PANTHER" id="PTHR35046:SF9">
    <property type="entry name" value="RNA-DIRECTED DNA POLYMERASE"/>
    <property type="match status" value="1"/>
</dbReference>
<dbReference type="SUPFAM" id="SSF57756">
    <property type="entry name" value="Retrovirus zinc finger-like domains"/>
    <property type="match status" value="1"/>
</dbReference>
<dbReference type="Pfam" id="PF24626">
    <property type="entry name" value="SH3_Tf2-1"/>
    <property type="match status" value="1"/>
</dbReference>
<evidence type="ECO:0000313" key="4">
    <source>
        <dbReference type="EMBL" id="KAA0031951.1"/>
    </source>
</evidence>
<evidence type="ECO:0000313" key="7">
    <source>
        <dbReference type="Proteomes" id="UP000321947"/>
    </source>
</evidence>
<dbReference type="InterPro" id="IPR036397">
    <property type="entry name" value="RNaseH_sf"/>
</dbReference>
<keyword evidence="1" id="KW-0862">Zinc</keyword>
<evidence type="ECO:0000259" key="3">
    <source>
        <dbReference type="PROSITE" id="PS50158"/>
    </source>
</evidence>
<dbReference type="PROSITE" id="PS50158">
    <property type="entry name" value="ZF_CCHC"/>
    <property type="match status" value="1"/>
</dbReference>
<sequence>MDYTEEFYRLGARNNLHETKHQQISRLVHSLHDEIKDIVNLHPLTFLSNAISLASNIEKNDKIKKIKTYQRKNNGANSNKELIPLTHLEIFNKEAHQHLHGPSRRMTFHPKIQSPGSIKAGESSSKNKVDNIYNRPTLDKCFKCGQQGHLSNECPQRRALTIEEEQKDDYSDDNNYQVSTPDERDQLPCVIQRILLTPRADRIPQRNSLSRTRCTINGRPWQYDTDYVHRGKANTIEFDWMSRRVILLPIGSSPKTKISSNKGKQLFTIHKDASGLGIGAVLSQEGHPLEDKPRQWDLALPQAEFAFNHMANRSTGKSPFETEAMADRNSKLHQEVKDHLQLANDSYKTAANSHKRSRSIKWVTLLWYLGKSCFPAGHHSKMTNKRIGPFQVLERLGPNSYRLDLPATMRINPSFNVSDLSPYHAPDSFSLAL</sequence>
<dbReference type="Gene3D" id="3.30.420.10">
    <property type="entry name" value="Ribonuclease H-like superfamily/Ribonuclease H"/>
    <property type="match status" value="1"/>
</dbReference>
<dbReference type="SMART" id="SM00343">
    <property type="entry name" value="ZnF_C2HC"/>
    <property type="match status" value="1"/>
</dbReference>
<gene>
    <name evidence="5" type="ORF">E5676_scaffold96G00300</name>
    <name evidence="4" type="ORF">E6C27_scaffold134G00320</name>
</gene>
<proteinExistence type="predicted"/>
<feature type="region of interest" description="Disordered" evidence="2">
    <location>
        <begin position="110"/>
        <end position="129"/>
    </location>
</feature>
<dbReference type="InterPro" id="IPR001878">
    <property type="entry name" value="Znf_CCHC"/>
</dbReference>
<keyword evidence="1" id="KW-0479">Metal-binding</keyword>
<evidence type="ECO:0000313" key="6">
    <source>
        <dbReference type="Proteomes" id="UP000321393"/>
    </source>
</evidence>
<dbReference type="AlphaFoldDB" id="A0A5A7SQX1"/>
<dbReference type="Gene3D" id="4.10.60.10">
    <property type="entry name" value="Zinc finger, CCHC-type"/>
    <property type="match status" value="1"/>
</dbReference>
<dbReference type="Pfam" id="PF00098">
    <property type="entry name" value="zf-CCHC"/>
    <property type="match status" value="1"/>
</dbReference>
<dbReference type="EMBL" id="SSTD01008275">
    <property type="protein sequence ID" value="TYK16774.1"/>
    <property type="molecule type" value="Genomic_DNA"/>
</dbReference>
<dbReference type="OrthoDB" id="1712633at2759"/>
<dbReference type="InterPro" id="IPR036875">
    <property type="entry name" value="Znf_CCHC_sf"/>
</dbReference>
<dbReference type="STRING" id="1194695.A0A5A7SQX1"/>
<dbReference type="GO" id="GO:0008270">
    <property type="term" value="F:zinc ion binding"/>
    <property type="evidence" value="ECO:0007669"/>
    <property type="project" value="UniProtKB-KW"/>
</dbReference>
<evidence type="ECO:0000256" key="1">
    <source>
        <dbReference type="PROSITE-ProRule" id="PRU00047"/>
    </source>
</evidence>
<evidence type="ECO:0000313" key="5">
    <source>
        <dbReference type="EMBL" id="TYK16774.1"/>
    </source>
</evidence>
<comment type="caution">
    <text evidence="4">The sequence shown here is derived from an EMBL/GenBank/DDBJ whole genome shotgun (WGS) entry which is preliminary data.</text>
</comment>
<feature type="domain" description="CCHC-type" evidence="3">
    <location>
        <begin position="140"/>
        <end position="156"/>
    </location>
</feature>
<reference evidence="6 7" key="1">
    <citation type="submission" date="2019-08" db="EMBL/GenBank/DDBJ databases">
        <title>Draft genome sequences of two oriental melons (Cucumis melo L. var makuwa).</title>
        <authorList>
            <person name="Kwon S.-Y."/>
        </authorList>
    </citation>
    <scope>NUCLEOTIDE SEQUENCE [LARGE SCALE GENOMIC DNA]</scope>
    <source>
        <strain evidence="7">cv. Chang Bougi</strain>
        <strain evidence="6">cv. SW 3</strain>
        <tissue evidence="4">Leaf</tissue>
    </source>
</reference>
<dbReference type="GO" id="GO:0003676">
    <property type="term" value="F:nucleic acid binding"/>
    <property type="evidence" value="ECO:0007669"/>
    <property type="project" value="InterPro"/>
</dbReference>